<evidence type="ECO:0000313" key="3">
    <source>
        <dbReference type="EMBL" id="CAF1155287.1"/>
    </source>
</evidence>
<dbReference type="PANTHER" id="PTHR47978">
    <property type="match status" value="1"/>
</dbReference>
<accession>A0A814T1W1</accession>
<gene>
    <name evidence="3" type="ORF">JXQ802_LOCUS21956</name>
</gene>
<dbReference type="SMART" id="SM00173">
    <property type="entry name" value="RAS"/>
    <property type="match status" value="1"/>
</dbReference>
<dbReference type="EMBL" id="CAJNOL010000656">
    <property type="protein sequence ID" value="CAF1155287.1"/>
    <property type="molecule type" value="Genomic_DNA"/>
</dbReference>
<keyword evidence="2" id="KW-0547">Nucleotide-binding</keyword>
<dbReference type="InterPro" id="IPR001806">
    <property type="entry name" value="Small_GTPase"/>
</dbReference>
<proteinExistence type="inferred from homology"/>
<dbReference type="InterPro" id="IPR027417">
    <property type="entry name" value="P-loop_NTPase"/>
</dbReference>
<keyword evidence="4" id="KW-1185">Reference proteome</keyword>
<evidence type="ECO:0000313" key="4">
    <source>
        <dbReference type="Proteomes" id="UP000663870"/>
    </source>
</evidence>
<dbReference type="Proteomes" id="UP000663870">
    <property type="component" value="Unassembled WGS sequence"/>
</dbReference>
<dbReference type="SMART" id="SM00175">
    <property type="entry name" value="RAB"/>
    <property type="match status" value="1"/>
</dbReference>
<dbReference type="PROSITE" id="PS51421">
    <property type="entry name" value="RAS"/>
    <property type="match status" value="1"/>
</dbReference>
<protein>
    <submittedName>
        <fullName evidence="3">Uncharacterized protein</fullName>
    </submittedName>
</protein>
<dbReference type="PROSITE" id="PS51419">
    <property type="entry name" value="RAB"/>
    <property type="match status" value="1"/>
</dbReference>
<sequence>MPKRQIQHPSEYRILVIGDTGVGKTSLIARYIRNEFPFHSRSHINTDGSTIYQTVIDGNDFTLIFFDISTIYDIQKLKFSDTIPTACFIMFSITDQKSFSKLNYFQEKIRLKFPNQLISIPIIIIGNKIDLEPERVISQESIDKLKSNGVNIFDISVKGNVGIGDVIYTAIKHLQYEQHYRLEKIKPNNVCACILS</sequence>
<dbReference type="PRINTS" id="PR00449">
    <property type="entry name" value="RASTRNSFRMNG"/>
</dbReference>
<evidence type="ECO:0000256" key="2">
    <source>
        <dbReference type="ARBA" id="ARBA00022741"/>
    </source>
</evidence>
<organism evidence="3 4">
    <name type="scientific">Rotaria sordida</name>
    <dbReference type="NCBI Taxonomy" id="392033"/>
    <lineage>
        <taxon>Eukaryota</taxon>
        <taxon>Metazoa</taxon>
        <taxon>Spiralia</taxon>
        <taxon>Gnathifera</taxon>
        <taxon>Rotifera</taxon>
        <taxon>Eurotatoria</taxon>
        <taxon>Bdelloidea</taxon>
        <taxon>Philodinida</taxon>
        <taxon>Philodinidae</taxon>
        <taxon>Rotaria</taxon>
    </lineage>
</organism>
<dbReference type="GO" id="GO:0005525">
    <property type="term" value="F:GTP binding"/>
    <property type="evidence" value="ECO:0007669"/>
    <property type="project" value="InterPro"/>
</dbReference>
<dbReference type="Pfam" id="PF00071">
    <property type="entry name" value="Ras"/>
    <property type="match status" value="1"/>
</dbReference>
<comment type="similarity">
    <text evidence="1">Belongs to the small GTPase superfamily. Rab family.</text>
</comment>
<dbReference type="GO" id="GO:0003924">
    <property type="term" value="F:GTPase activity"/>
    <property type="evidence" value="ECO:0007669"/>
    <property type="project" value="InterPro"/>
</dbReference>
<dbReference type="Gene3D" id="3.40.50.300">
    <property type="entry name" value="P-loop containing nucleotide triphosphate hydrolases"/>
    <property type="match status" value="1"/>
</dbReference>
<dbReference type="AlphaFoldDB" id="A0A814T1W1"/>
<name>A0A814T1W1_9BILA</name>
<dbReference type="SUPFAM" id="SSF52540">
    <property type="entry name" value="P-loop containing nucleoside triphosphate hydrolases"/>
    <property type="match status" value="1"/>
</dbReference>
<reference evidence="3" key="1">
    <citation type="submission" date="2021-02" db="EMBL/GenBank/DDBJ databases">
        <authorList>
            <person name="Nowell W R."/>
        </authorList>
    </citation>
    <scope>NUCLEOTIDE SEQUENCE</scope>
</reference>
<evidence type="ECO:0000256" key="1">
    <source>
        <dbReference type="ARBA" id="ARBA00006270"/>
    </source>
</evidence>
<comment type="caution">
    <text evidence="3">The sequence shown here is derived from an EMBL/GenBank/DDBJ whole genome shotgun (WGS) entry which is preliminary data.</text>
</comment>